<dbReference type="Proteomes" id="UP000436822">
    <property type="component" value="Unassembled WGS sequence"/>
</dbReference>
<evidence type="ECO:0000313" key="3">
    <source>
        <dbReference type="Proteomes" id="UP000436822"/>
    </source>
</evidence>
<reference evidence="2 3" key="1">
    <citation type="submission" date="2019-12" db="EMBL/GenBank/DDBJ databases">
        <title>Litoreibacter badius sp. nov., a novel bacteriochlorophyll a-containing bacterium in the genus Litoreibacter.</title>
        <authorList>
            <person name="Kanamuro M."/>
            <person name="Takabe Y."/>
            <person name="Mori K."/>
            <person name="Takaichi S."/>
            <person name="Hanada S."/>
        </authorList>
    </citation>
    <scope>NUCLEOTIDE SEQUENCE [LARGE SCALE GENOMIC DNA]</scope>
    <source>
        <strain evidence="2 3">K6</strain>
    </source>
</reference>
<accession>A0A6N6JLZ2</accession>
<sequence length="59" mass="6620">MSSSNIRGIEDTHLSIPSSPFLQTQSSVWLPFWAAETPDEDIGDENEHATQSDITSWRT</sequence>
<dbReference type="EMBL" id="BLJE01000011">
    <property type="protein sequence ID" value="GFE67326.1"/>
    <property type="molecule type" value="Genomic_DNA"/>
</dbReference>
<gene>
    <name evidence="2" type="ORF">KIN_44000</name>
</gene>
<evidence type="ECO:0000313" key="2">
    <source>
        <dbReference type="EMBL" id="GFE67326.1"/>
    </source>
</evidence>
<dbReference type="AlphaFoldDB" id="A0A6N6JLZ2"/>
<feature type="region of interest" description="Disordered" evidence="1">
    <location>
        <begin position="37"/>
        <end position="59"/>
    </location>
</feature>
<proteinExistence type="predicted"/>
<evidence type="ECO:0000256" key="1">
    <source>
        <dbReference type="SAM" id="MobiDB-lite"/>
    </source>
</evidence>
<organism evidence="2 3">
    <name type="scientific">Litoreibacter roseus</name>
    <dbReference type="NCBI Taxonomy" id="2601869"/>
    <lineage>
        <taxon>Bacteria</taxon>
        <taxon>Pseudomonadati</taxon>
        <taxon>Pseudomonadota</taxon>
        <taxon>Alphaproteobacteria</taxon>
        <taxon>Rhodobacterales</taxon>
        <taxon>Roseobacteraceae</taxon>
        <taxon>Litoreibacter</taxon>
    </lineage>
</organism>
<comment type="caution">
    <text evidence="2">The sequence shown here is derived from an EMBL/GenBank/DDBJ whole genome shotgun (WGS) entry which is preliminary data.</text>
</comment>
<name>A0A6N6JLZ2_9RHOB</name>
<protein>
    <submittedName>
        <fullName evidence="2">Uncharacterized protein</fullName>
    </submittedName>
</protein>
<keyword evidence="3" id="KW-1185">Reference proteome</keyword>